<evidence type="ECO:0000256" key="8">
    <source>
        <dbReference type="ARBA" id="ARBA00022840"/>
    </source>
</evidence>
<keyword evidence="7 12" id="KW-0862">Zinc</keyword>
<evidence type="ECO:0000256" key="10">
    <source>
        <dbReference type="ARBA" id="ARBA00022917"/>
    </source>
</evidence>
<dbReference type="Gene3D" id="6.10.250.550">
    <property type="match status" value="1"/>
</dbReference>
<evidence type="ECO:0000313" key="17">
    <source>
        <dbReference type="Proteomes" id="UP000294855"/>
    </source>
</evidence>
<feature type="coiled-coil region" evidence="13">
    <location>
        <begin position="789"/>
        <end position="816"/>
    </location>
</feature>
<feature type="binding site" evidence="12">
    <location>
        <position position="624"/>
    </location>
    <ligand>
        <name>Zn(2+)</name>
        <dbReference type="ChEBI" id="CHEBI:29105"/>
    </ligand>
</feature>
<dbReference type="InterPro" id="IPR003156">
    <property type="entry name" value="DHHA1_dom"/>
</dbReference>
<feature type="binding site" evidence="12">
    <location>
        <position position="620"/>
    </location>
    <ligand>
        <name>Zn(2+)</name>
        <dbReference type="ChEBI" id="CHEBI:29105"/>
    </ligand>
</feature>
<keyword evidence="6 12" id="KW-0547">Nucleotide-binding</keyword>
<dbReference type="GO" id="GO:0002161">
    <property type="term" value="F:aminoacyl-tRNA deacylase activity"/>
    <property type="evidence" value="ECO:0007669"/>
    <property type="project" value="TreeGrafter"/>
</dbReference>
<keyword evidence="2 12" id="KW-0963">Cytoplasm</keyword>
<dbReference type="SUPFAM" id="SSF55681">
    <property type="entry name" value="Class II aaRS and biotin synthetases"/>
    <property type="match status" value="1"/>
</dbReference>
<dbReference type="GO" id="GO:0005524">
    <property type="term" value="F:ATP binding"/>
    <property type="evidence" value="ECO:0007669"/>
    <property type="project" value="UniProtKB-UniRule"/>
</dbReference>
<feature type="domain" description="Alanyl-transfer RNA synthetases family profile" evidence="14">
    <location>
        <begin position="65"/>
        <end position="766"/>
    </location>
</feature>
<protein>
    <recommendedName>
        <fullName evidence="12">Alanine--tRNA ligase</fullName>
        <ecNumber evidence="12">6.1.1.7</ecNumber>
    </recommendedName>
    <alternativeName>
        <fullName evidence="12">Alanyl-tRNA synthetase</fullName>
        <shortName evidence="12">AlaRS</shortName>
    </alternativeName>
</protein>
<evidence type="ECO:0000259" key="15">
    <source>
        <dbReference type="PROSITE" id="PS50862"/>
    </source>
</evidence>
<keyword evidence="4 12" id="KW-0436">Ligase</keyword>
<name>A0A484F4R4_9EURY</name>
<dbReference type="Gene3D" id="3.30.980.10">
    <property type="entry name" value="Threonyl-trna Synthetase, Chain A, domain 2"/>
    <property type="match status" value="1"/>
</dbReference>
<dbReference type="GO" id="GO:0004813">
    <property type="term" value="F:alanine-tRNA ligase activity"/>
    <property type="evidence" value="ECO:0007669"/>
    <property type="project" value="UniProtKB-UniRule"/>
</dbReference>
<dbReference type="SMART" id="SM00863">
    <property type="entry name" value="tRNA_SAD"/>
    <property type="match status" value="1"/>
</dbReference>
<dbReference type="SUPFAM" id="SSF55186">
    <property type="entry name" value="ThrRS/AlaRS common domain"/>
    <property type="match status" value="1"/>
</dbReference>
<accession>A0A484F4R4</accession>
<keyword evidence="9 12" id="KW-0694">RNA-binding</keyword>
<comment type="caution">
    <text evidence="16">The sequence shown here is derived from an EMBL/GenBank/DDBJ whole genome shotgun (WGS) entry which is preliminary data.</text>
</comment>
<evidence type="ECO:0000256" key="7">
    <source>
        <dbReference type="ARBA" id="ARBA00022833"/>
    </source>
</evidence>
<proteinExistence type="inferred from homology"/>
<dbReference type="Pfam" id="PF02272">
    <property type="entry name" value="DHHA1"/>
    <property type="match status" value="1"/>
</dbReference>
<keyword evidence="10 12" id="KW-0648">Protein biosynthesis</keyword>
<dbReference type="FunFam" id="3.10.310.40:FF:000001">
    <property type="entry name" value="Alanine--tRNA ligase"/>
    <property type="match status" value="1"/>
</dbReference>
<dbReference type="Proteomes" id="UP000294855">
    <property type="component" value="Unassembled WGS sequence"/>
</dbReference>
<dbReference type="HAMAP" id="MF_00036_A">
    <property type="entry name" value="Ala_tRNA_synth_A"/>
    <property type="match status" value="1"/>
</dbReference>
<dbReference type="InterPro" id="IPR018162">
    <property type="entry name" value="Ala-tRNA-ligase_IIc_anticod-bd"/>
</dbReference>
<dbReference type="NCBIfam" id="TIGR03683">
    <property type="entry name" value="A-tRNA_syn_arch"/>
    <property type="match status" value="1"/>
</dbReference>
<dbReference type="SUPFAM" id="SSF50447">
    <property type="entry name" value="Translation proteins"/>
    <property type="match status" value="1"/>
</dbReference>
<keyword evidence="5 12" id="KW-0479">Metal-binding</keyword>
<keyword evidence="11 12" id="KW-0030">Aminoacyl-tRNA synthetase</keyword>
<evidence type="ECO:0000256" key="6">
    <source>
        <dbReference type="ARBA" id="ARBA00022741"/>
    </source>
</evidence>
<dbReference type="Gene3D" id="3.10.310.40">
    <property type="match status" value="1"/>
</dbReference>
<keyword evidence="8 12" id="KW-0067">ATP-binding</keyword>
<comment type="subcellular location">
    <subcellularLocation>
        <location evidence="12">Cytoplasm</location>
    </subcellularLocation>
</comment>
<dbReference type="InterPro" id="IPR045864">
    <property type="entry name" value="aa-tRNA-synth_II/BPL/LPL"/>
</dbReference>
<dbReference type="EMBL" id="SNYS01000008">
    <property type="protein sequence ID" value="TDQ68816.1"/>
    <property type="molecule type" value="Genomic_DNA"/>
</dbReference>
<dbReference type="PROSITE" id="PS50860">
    <property type="entry name" value="AA_TRNA_LIGASE_II_ALA"/>
    <property type="match status" value="1"/>
</dbReference>
<dbReference type="Gene3D" id="3.30.54.20">
    <property type="match status" value="1"/>
</dbReference>
<dbReference type="Pfam" id="PF07973">
    <property type="entry name" value="tRNA_SAD"/>
    <property type="match status" value="1"/>
</dbReference>
<evidence type="ECO:0000256" key="4">
    <source>
        <dbReference type="ARBA" id="ARBA00022598"/>
    </source>
</evidence>
<feature type="binding site" evidence="12">
    <location>
        <position position="727"/>
    </location>
    <ligand>
        <name>Zn(2+)</name>
        <dbReference type="ChEBI" id="CHEBI:29105"/>
    </ligand>
</feature>
<dbReference type="InterPro" id="IPR018163">
    <property type="entry name" value="Thr/Ala-tRNA-synth_IIc_edit"/>
</dbReference>
<dbReference type="EC" id="6.1.1.7" evidence="12"/>
<evidence type="ECO:0000256" key="1">
    <source>
        <dbReference type="ARBA" id="ARBA00008226"/>
    </source>
</evidence>
<evidence type="ECO:0000256" key="5">
    <source>
        <dbReference type="ARBA" id="ARBA00022723"/>
    </source>
</evidence>
<dbReference type="GO" id="GO:0008270">
    <property type="term" value="F:zinc ion binding"/>
    <property type="evidence" value="ECO:0007669"/>
    <property type="project" value="UniProtKB-UniRule"/>
</dbReference>
<comment type="function">
    <text evidence="12">Catalyzes the attachment of alanine to tRNA(Ala) in a two-step reaction: alanine is first activated by ATP to form Ala-AMP and then transferred to the acceptor end of tRNA(Ala). Also edits incorrectly charged Ser-tRNA(Ala) and Gly-tRNA(Ala) via its editing domain.</text>
</comment>
<dbReference type="InterPro" id="IPR018165">
    <property type="entry name" value="Ala-tRNA-synth_IIc_core"/>
</dbReference>
<evidence type="ECO:0000259" key="14">
    <source>
        <dbReference type="PROSITE" id="PS50860"/>
    </source>
</evidence>
<dbReference type="GO" id="GO:0006419">
    <property type="term" value="P:alanyl-tRNA aminoacylation"/>
    <property type="evidence" value="ECO:0007669"/>
    <property type="project" value="UniProtKB-UniRule"/>
</dbReference>
<dbReference type="InterPro" id="IPR002318">
    <property type="entry name" value="Ala-tRNA-lgiase_IIc"/>
</dbReference>
<dbReference type="Gene3D" id="3.30.930.10">
    <property type="entry name" value="Bira Bifunctional Protein, Domain 2"/>
    <property type="match status" value="1"/>
</dbReference>
<keyword evidence="3 12" id="KW-0820">tRNA-binding</keyword>
<dbReference type="InterPro" id="IPR022429">
    <property type="entry name" value="Ala-tRNA_lgiase_arc"/>
</dbReference>
<dbReference type="CDD" id="cd00673">
    <property type="entry name" value="AlaRS_core"/>
    <property type="match status" value="1"/>
</dbReference>
<comment type="cofactor">
    <cofactor evidence="12">
        <name>Zn(2+)</name>
        <dbReference type="ChEBI" id="CHEBI:29105"/>
    </cofactor>
    <text evidence="12">Binds 1 zinc ion per subunit.</text>
</comment>
<comment type="similarity">
    <text evidence="1 12">Belongs to the class-II aminoacyl-tRNA synthetase family.</text>
</comment>
<evidence type="ECO:0000256" key="11">
    <source>
        <dbReference type="ARBA" id="ARBA00023146"/>
    </source>
</evidence>
<evidence type="ECO:0000256" key="2">
    <source>
        <dbReference type="ARBA" id="ARBA00022490"/>
    </source>
</evidence>
<gene>
    <name evidence="12" type="primary">alaS</name>
    <name evidence="16" type="ORF">C7391_1012</name>
</gene>
<dbReference type="PANTHER" id="PTHR11777">
    <property type="entry name" value="ALANYL-TRNA SYNTHETASE"/>
    <property type="match status" value="1"/>
</dbReference>
<dbReference type="FunFam" id="3.30.930.10:FF:000056">
    <property type="entry name" value="Alanine--tRNA ligase"/>
    <property type="match status" value="1"/>
</dbReference>
<dbReference type="InterPro" id="IPR018164">
    <property type="entry name" value="Ala-tRNA-synth_IIc_N"/>
</dbReference>
<dbReference type="GO" id="GO:0000049">
    <property type="term" value="F:tRNA binding"/>
    <property type="evidence" value="ECO:0007669"/>
    <property type="project" value="UniProtKB-KW"/>
</dbReference>
<dbReference type="FunFam" id="3.30.54.20:FF:000005">
    <property type="entry name" value="Alanine--tRNA ligase"/>
    <property type="match status" value="1"/>
</dbReference>
<evidence type="ECO:0000313" key="16">
    <source>
        <dbReference type="EMBL" id="TDQ68816.1"/>
    </source>
</evidence>
<feature type="domain" description="Aminoacyl-transfer RNA synthetases class-II family profile" evidence="15">
    <location>
        <begin position="130"/>
        <end position="271"/>
    </location>
</feature>
<feature type="binding site" evidence="12">
    <location>
        <position position="723"/>
    </location>
    <ligand>
        <name>Zn(2+)</name>
        <dbReference type="ChEBI" id="CHEBI:29105"/>
    </ligand>
</feature>
<keyword evidence="13" id="KW-0175">Coiled coil</keyword>
<dbReference type="InterPro" id="IPR012947">
    <property type="entry name" value="tRNA_SAD"/>
</dbReference>
<comment type="catalytic activity">
    <reaction evidence="12">
        <text>tRNA(Ala) + L-alanine + ATP = L-alanyl-tRNA(Ala) + AMP + diphosphate</text>
        <dbReference type="Rhea" id="RHEA:12540"/>
        <dbReference type="Rhea" id="RHEA-COMP:9657"/>
        <dbReference type="Rhea" id="RHEA-COMP:9923"/>
        <dbReference type="ChEBI" id="CHEBI:30616"/>
        <dbReference type="ChEBI" id="CHEBI:33019"/>
        <dbReference type="ChEBI" id="CHEBI:57972"/>
        <dbReference type="ChEBI" id="CHEBI:78442"/>
        <dbReference type="ChEBI" id="CHEBI:78497"/>
        <dbReference type="ChEBI" id="CHEBI:456215"/>
        <dbReference type="EC" id="6.1.1.7"/>
    </reaction>
</comment>
<dbReference type="InterPro" id="IPR006195">
    <property type="entry name" value="aa-tRNA-synth_II"/>
</dbReference>
<dbReference type="PROSITE" id="PS50862">
    <property type="entry name" value="AA_TRNA_LIGASE_II"/>
    <property type="match status" value="1"/>
</dbReference>
<comment type="domain">
    <text evidence="12">Consists of three domains; the N-terminal catalytic domain, the editing domain and the C-terminal C-Ala domain. The editing domain removes incorrectly charged amino acids, while the C-Ala domain, along with tRNA(Ala), serves as a bridge to cooperatively bring together the editing and aminoacylation centers thus stimulating deacylation of misacylated tRNAs.</text>
</comment>
<evidence type="ECO:0000256" key="13">
    <source>
        <dbReference type="SAM" id="Coils"/>
    </source>
</evidence>
<dbReference type="SUPFAM" id="SSF101353">
    <property type="entry name" value="Putative anticodon-binding domain of alanyl-tRNA synthetase (AlaRS)"/>
    <property type="match status" value="1"/>
</dbReference>
<keyword evidence="17" id="KW-1185">Reference proteome</keyword>
<reference evidence="16 17" key="1">
    <citation type="submission" date="2019-03" db="EMBL/GenBank/DDBJ databases">
        <title>Genomic Encyclopedia of Type Strains, Phase IV (KMG-IV): sequencing the most valuable type-strain genomes for metagenomic binning, comparative biology and taxonomic classification.</title>
        <authorList>
            <person name="Goeker M."/>
        </authorList>
    </citation>
    <scope>NUCLEOTIDE SEQUENCE [LARGE SCALE GENOMIC DNA]</scope>
    <source>
        <strain evidence="16 17">DSM 13328</strain>
    </source>
</reference>
<dbReference type="Gene3D" id="2.40.30.130">
    <property type="match status" value="1"/>
</dbReference>
<sequence length="933" mass="104049">MGQGGKMLDEEYEDITYFKENGFFEKECTKCGNIFWTRDEKRETCGDAPCDIYTFIGKPIFSKPMNLAEMREYFLNFFEERGHTRIDRYPVVARWRDDIYLTIASIADFQPFVTSGLVPPPANPLTISQPCIRLNDLDSVGRTGRHLTTFEMMAHHVFNSKDKEIYWKDKTIALCDELLTSLGADITEVTYIKSPWAGGGNAGASVEVMVGGLELATLVFMNLKESKTGTIDVKGKMYERMDSYIVDTGYGLERFVWASQGTPTIYDAVFPTIVQELTNLAGIDHELNNPEYAKIFASNAQFAGVMDVSGNANLLELRRQVADSIGMDVDELNRIMDPMEKIFAIADHTRCLTFMLGDGIIPSNVKSGYLARLVLRRTIRMLADLGVNVPLSEIVALHIDNMPEYPEFEDTFKVTEEILALEEEKYRQTIERGRKIIQKAAVRYQEKGESLPLEELMEIYDSHGIPPEVSKEAAKEVGVTVEFPDNFYSLVADMHSEAGDKDESITGFKYMDKIERLPLTKRFYYDEPERMEFEAVVLDTFEDFVVLDNTYFYPEGGGQEADNGMLMAGTFVYDVIDVQMYNGVVIHKLNITDKELLINRGDMIIGQVDKKRRMAHSRHHTATHIVNDAARKVLGNHIWQAGAQKTENRARLDISHYKHITQDEINEIEMIANKMVMENKKVHFESLDRTEAEQKYGFGLYQGGIPPGKTLRIVKVGSDIEACGGTHCLSTGVVGPIKILKTERIQDGVERLEYAAGEAAIAAVQEMEGLLRDSSEILSIQPEILPPTVERFFDEWKELQKENEKLKEELAGARTIKMLQNAEKIGEFSLVVNVTKGDGIDSLRMAAIEILKDENAVAVLLSETDGVKAVAAVGKNAVTKGLKAGDLVKMMSQAVGGGGGGKPDLAMGGGPDASGIEKAKAEAVAKIKETLSS</sequence>
<dbReference type="NCBIfam" id="TIGR00344">
    <property type="entry name" value="alaS"/>
    <property type="match status" value="1"/>
</dbReference>
<dbReference type="PRINTS" id="PR00980">
    <property type="entry name" value="TRNASYNTHALA"/>
</dbReference>
<dbReference type="AlphaFoldDB" id="A0A484F4R4"/>
<dbReference type="InterPro" id="IPR050058">
    <property type="entry name" value="Ala-tRNA_ligase"/>
</dbReference>
<dbReference type="PANTHER" id="PTHR11777:SF9">
    <property type="entry name" value="ALANINE--TRNA LIGASE, CYTOPLASMIC"/>
    <property type="match status" value="1"/>
</dbReference>
<dbReference type="Pfam" id="PF01411">
    <property type="entry name" value="tRNA-synt_2c"/>
    <property type="match status" value="1"/>
</dbReference>
<evidence type="ECO:0000256" key="9">
    <source>
        <dbReference type="ARBA" id="ARBA00022884"/>
    </source>
</evidence>
<organism evidence="16 17">
    <name type="scientific">Methanimicrococcus blatticola</name>
    <dbReference type="NCBI Taxonomy" id="91560"/>
    <lineage>
        <taxon>Archaea</taxon>
        <taxon>Methanobacteriati</taxon>
        <taxon>Methanobacteriota</taxon>
        <taxon>Stenosarchaea group</taxon>
        <taxon>Methanomicrobia</taxon>
        <taxon>Methanosarcinales</taxon>
        <taxon>Methanosarcinaceae</taxon>
        <taxon>Methanimicrococcus</taxon>
    </lineage>
</organism>
<evidence type="ECO:0000256" key="12">
    <source>
        <dbReference type="HAMAP-Rule" id="MF_00036"/>
    </source>
</evidence>
<dbReference type="InterPro" id="IPR009000">
    <property type="entry name" value="Transl_B-barrel_sf"/>
</dbReference>
<evidence type="ECO:0000256" key="3">
    <source>
        <dbReference type="ARBA" id="ARBA00022555"/>
    </source>
</evidence>
<dbReference type="GO" id="GO:0005737">
    <property type="term" value="C:cytoplasm"/>
    <property type="evidence" value="ECO:0007669"/>
    <property type="project" value="UniProtKB-SubCell"/>
</dbReference>